<organism evidence="2 3">
    <name type="scientific">Lentinula lateritia</name>
    <dbReference type="NCBI Taxonomy" id="40482"/>
    <lineage>
        <taxon>Eukaryota</taxon>
        <taxon>Fungi</taxon>
        <taxon>Dikarya</taxon>
        <taxon>Basidiomycota</taxon>
        <taxon>Agaricomycotina</taxon>
        <taxon>Agaricomycetes</taxon>
        <taxon>Agaricomycetidae</taxon>
        <taxon>Agaricales</taxon>
        <taxon>Marasmiineae</taxon>
        <taxon>Omphalotaceae</taxon>
        <taxon>Lentinula</taxon>
    </lineage>
</organism>
<dbReference type="Proteomes" id="UP001150217">
    <property type="component" value="Unassembled WGS sequence"/>
</dbReference>
<protein>
    <submittedName>
        <fullName evidence="2">Uncharacterized protein</fullName>
    </submittedName>
</protein>
<sequence>MKNLQSEIMSTRTANVTASSSSPLPSHFNPFATHPFTSCSAVSSASRPTSQPQPQLSTSTQPRLTHHPSPTRTTASPKAVFVPFRQGAASPDLYEILKKKPQPTQITSLKKI</sequence>
<dbReference type="EMBL" id="JANVFT010000034">
    <property type="protein sequence ID" value="KAJ4494240.1"/>
    <property type="molecule type" value="Genomic_DNA"/>
</dbReference>
<feature type="compositionally biased region" description="Polar residues" evidence="1">
    <location>
        <begin position="35"/>
        <end position="45"/>
    </location>
</feature>
<accession>A0ABQ8VH35</accession>
<feature type="compositionally biased region" description="Polar residues" evidence="1">
    <location>
        <begin position="1"/>
        <end position="24"/>
    </location>
</feature>
<gene>
    <name evidence="2" type="ORF">C8R41DRAFT_323447</name>
</gene>
<evidence type="ECO:0000313" key="3">
    <source>
        <dbReference type="Proteomes" id="UP001150217"/>
    </source>
</evidence>
<name>A0ABQ8VH35_9AGAR</name>
<comment type="caution">
    <text evidence="2">The sequence shown here is derived from an EMBL/GenBank/DDBJ whole genome shotgun (WGS) entry which is preliminary data.</text>
</comment>
<evidence type="ECO:0000313" key="2">
    <source>
        <dbReference type="EMBL" id="KAJ4494240.1"/>
    </source>
</evidence>
<evidence type="ECO:0000256" key="1">
    <source>
        <dbReference type="SAM" id="MobiDB-lite"/>
    </source>
</evidence>
<feature type="compositionally biased region" description="Low complexity" evidence="1">
    <location>
        <begin position="46"/>
        <end position="63"/>
    </location>
</feature>
<proteinExistence type="predicted"/>
<keyword evidence="3" id="KW-1185">Reference proteome</keyword>
<feature type="region of interest" description="Disordered" evidence="1">
    <location>
        <begin position="1"/>
        <end position="79"/>
    </location>
</feature>
<reference evidence="2" key="1">
    <citation type="submission" date="2022-08" db="EMBL/GenBank/DDBJ databases">
        <title>A Global Phylogenomic Analysis of the Shiitake Genus Lentinula.</title>
        <authorList>
            <consortium name="DOE Joint Genome Institute"/>
            <person name="Sierra-Patev S."/>
            <person name="Min B."/>
            <person name="Naranjo-Ortiz M."/>
            <person name="Looney B."/>
            <person name="Konkel Z."/>
            <person name="Slot J.C."/>
            <person name="Sakamoto Y."/>
            <person name="Steenwyk J.L."/>
            <person name="Rokas A."/>
            <person name="Carro J."/>
            <person name="Camarero S."/>
            <person name="Ferreira P."/>
            <person name="Molpeceres G."/>
            <person name="Ruiz-Duenas F.J."/>
            <person name="Serrano A."/>
            <person name="Henrissat B."/>
            <person name="Drula E."/>
            <person name="Hughes K.W."/>
            <person name="Mata J.L."/>
            <person name="Ishikawa N.K."/>
            <person name="Vargas-Isla R."/>
            <person name="Ushijima S."/>
            <person name="Smith C.A."/>
            <person name="Ahrendt S."/>
            <person name="Andreopoulos W."/>
            <person name="He G."/>
            <person name="Labutti K."/>
            <person name="Lipzen A."/>
            <person name="Ng V."/>
            <person name="Riley R."/>
            <person name="Sandor L."/>
            <person name="Barry K."/>
            <person name="Martinez A.T."/>
            <person name="Xiao Y."/>
            <person name="Gibbons J.G."/>
            <person name="Terashima K."/>
            <person name="Grigoriev I.V."/>
            <person name="Hibbett D.S."/>
        </authorList>
    </citation>
    <scope>NUCLEOTIDE SEQUENCE</scope>
    <source>
        <strain evidence="2">RHP3577 ss4</strain>
    </source>
</reference>